<sequence length="113" mass="12388">MKNVGGQAVIEGVMMKGRKGWTVAVRDPKGEIHVKREELSELPKLFRIPVIRGFISLFYAMIIGIKAIEFSANKAYDEEDGKPLNPVAIAATIGFSILLGVGLFILLPLYATK</sequence>
<dbReference type="PANTHER" id="PTHR42867:SF1">
    <property type="entry name" value="MEMBRANE PROTEIN-RELATED"/>
    <property type="match status" value="1"/>
</dbReference>
<organism evidence="2">
    <name type="scientific">sediment metagenome</name>
    <dbReference type="NCBI Taxonomy" id="749907"/>
    <lineage>
        <taxon>unclassified sequences</taxon>
        <taxon>metagenomes</taxon>
        <taxon>ecological metagenomes</taxon>
    </lineage>
</organism>
<keyword evidence="1" id="KW-0472">Membrane</keyword>
<dbReference type="EMBL" id="ADZX01000539">
    <property type="protein sequence ID" value="EFK96222.1"/>
    <property type="molecule type" value="Genomic_DNA"/>
</dbReference>
<protein>
    <submittedName>
        <fullName evidence="2">Membrane protein containing DUF1385</fullName>
    </submittedName>
</protein>
<evidence type="ECO:0000313" key="2">
    <source>
        <dbReference type="EMBL" id="EFK96222.1"/>
    </source>
</evidence>
<dbReference type="PANTHER" id="PTHR42867">
    <property type="entry name" value="MEMBRANE PROTEIN-RELATED"/>
    <property type="match status" value="1"/>
</dbReference>
<feature type="transmembrane region" description="Helical" evidence="1">
    <location>
        <begin position="88"/>
        <end position="111"/>
    </location>
</feature>
<dbReference type="AlphaFoldDB" id="D9PJP6"/>
<dbReference type="InterPro" id="IPR010787">
    <property type="entry name" value="DUF1385"/>
</dbReference>
<reference evidence="2" key="2">
    <citation type="journal article" date="2011" name="Microb. Ecol.">
        <title>Taxonomic and Functional Metagenomic Profiling of the Microbial Community in the Anoxic Sediment of a Sub-saline Shallow Lake (Laguna de Carrizo, Central Spain).</title>
        <authorList>
            <person name="Ferrer M."/>
            <person name="Guazzaroni M.E."/>
            <person name="Richter M."/>
            <person name="Garcia-Salamanca A."/>
            <person name="Yarza P."/>
            <person name="Suarez-Suarez A."/>
            <person name="Solano J."/>
            <person name="Alcaide M."/>
            <person name="van Dillewijn P."/>
            <person name="Molina-Henares M.A."/>
            <person name="Lopez-Cortes N."/>
            <person name="Al-Ramahi Y."/>
            <person name="Guerrero C."/>
            <person name="Acosta A."/>
            <person name="de Eugenio L.I."/>
            <person name="Martinez V."/>
            <person name="Marques S."/>
            <person name="Rojo F."/>
            <person name="Santero E."/>
            <person name="Genilloud O."/>
            <person name="Perez-Perez J."/>
            <person name="Rossello-Mora R."/>
            <person name="Ramos J.L."/>
        </authorList>
    </citation>
    <scope>NUCLEOTIDE SEQUENCE</scope>
</reference>
<reference evidence="2" key="1">
    <citation type="submission" date="2010-07" db="EMBL/GenBank/DDBJ databases">
        <authorList>
            <consortium name="CONSOLIDER consortium CSD2007-00005"/>
            <person name="Guazzaroni M.-E."/>
            <person name="Richter M."/>
            <person name="Garcia-Salamanca A."/>
            <person name="Yarza P."/>
            <person name="Ferrer M."/>
        </authorList>
    </citation>
    <scope>NUCLEOTIDE SEQUENCE</scope>
</reference>
<comment type="caution">
    <text evidence="2">The sequence shown here is derived from an EMBL/GenBank/DDBJ whole genome shotgun (WGS) entry which is preliminary data.</text>
</comment>
<gene>
    <name evidence="2" type="ORF">LDC_1759</name>
</gene>
<keyword evidence="1" id="KW-0812">Transmembrane</keyword>
<evidence type="ECO:0000256" key="1">
    <source>
        <dbReference type="SAM" id="Phobius"/>
    </source>
</evidence>
<feature type="transmembrane region" description="Helical" evidence="1">
    <location>
        <begin position="45"/>
        <end position="68"/>
    </location>
</feature>
<name>D9PJP6_9ZZZZ</name>
<proteinExistence type="predicted"/>
<feature type="non-terminal residue" evidence="2">
    <location>
        <position position="113"/>
    </location>
</feature>
<dbReference type="Pfam" id="PF07136">
    <property type="entry name" value="DUF1385"/>
    <property type="match status" value="1"/>
</dbReference>
<accession>D9PJP6</accession>
<keyword evidence="1" id="KW-1133">Transmembrane helix</keyword>